<evidence type="ECO:0000313" key="16">
    <source>
        <dbReference type="Proteomes" id="UP000006055"/>
    </source>
</evidence>
<dbReference type="PANTHER" id="PTHR21237">
    <property type="entry name" value="GRPE PROTEIN"/>
    <property type="match status" value="1"/>
</dbReference>
<reference evidence="16" key="1">
    <citation type="submission" date="2012-06" db="EMBL/GenBank/DDBJ databases">
        <title>Complete sequence of chromosome of Desulfomonile tiedjei DSM 6799.</title>
        <authorList>
            <person name="Lucas S."/>
            <person name="Copeland A."/>
            <person name="Lapidus A."/>
            <person name="Glavina del Rio T."/>
            <person name="Dalin E."/>
            <person name="Tice H."/>
            <person name="Bruce D."/>
            <person name="Goodwin L."/>
            <person name="Pitluck S."/>
            <person name="Peters L."/>
            <person name="Ovchinnikova G."/>
            <person name="Zeytun A."/>
            <person name="Lu M."/>
            <person name="Kyrpides N."/>
            <person name="Mavromatis K."/>
            <person name="Ivanova N."/>
            <person name="Brettin T."/>
            <person name="Detter J.C."/>
            <person name="Han C."/>
            <person name="Larimer F."/>
            <person name="Land M."/>
            <person name="Hauser L."/>
            <person name="Markowitz V."/>
            <person name="Cheng J.-F."/>
            <person name="Hugenholtz P."/>
            <person name="Woyke T."/>
            <person name="Wu D."/>
            <person name="Spring S."/>
            <person name="Schroeder M."/>
            <person name="Brambilla E."/>
            <person name="Klenk H.-P."/>
            <person name="Eisen J.A."/>
        </authorList>
    </citation>
    <scope>NUCLEOTIDE SEQUENCE [LARGE SCALE GENOMIC DNA]</scope>
    <source>
        <strain evidence="16">ATCC 49306 / DSM 6799 / DCB-1</strain>
    </source>
</reference>
<evidence type="ECO:0000256" key="13">
    <source>
        <dbReference type="SAM" id="Coils"/>
    </source>
</evidence>
<accession>I4C4A8</accession>
<gene>
    <name evidence="10" type="primary">grpE</name>
    <name evidence="15" type="ordered locus">Desti_1688</name>
</gene>
<protein>
    <recommendedName>
        <fullName evidence="8 10">Protein GrpE</fullName>
    </recommendedName>
    <alternativeName>
        <fullName evidence="9 10">HSP-70 cofactor</fullName>
    </alternativeName>
</protein>
<dbReference type="PROSITE" id="PS01071">
    <property type="entry name" value="GRPE"/>
    <property type="match status" value="1"/>
</dbReference>
<feature type="region of interest" description="Disordered" evidence="14">
    <location>
        <begin position="1"/>
        <end position="64"/>
    </location>
</feature>
<keyword evidence="5 10" id="KW-0346">Stress response</keyword>
<comment type="subunit">
    <text evidence="3 10">Homodimer.</text>
</comment>
<dbReference type="NCBIfam" id="NF010738">
    <property type="entry name" value="PRK14140.1"/>
    <property type="match status" value="1"/>
</dbReference>
<proteinExistence type="inferred from homology"/>
<keyword evidence="16" id="KW-1185">Reference proteome</keyword>
<dbReference type="GO" id="GO:0042803">
    <property type="term" value="F:protein homodimerization activity"/>
    <property type="evidence" value="ECO:0007669"/>
    <property type="project" value="InterPro"/>
</dbReference>
<dbReference type="GO" id="GO:0051087">
    <property type="term" value="F:protein-folding chaperone binding"/>
    <property type="evidence" value="ECO:0007669"/>
    <property type="project" value="InterPro"/>
</dbReference>
<evidence type="ECO:0000256" key="10">
    <source>
        <dbReference type="HAMAP-Rule" id="MF_01151"/>
    </source>
</evidence>
<dbReference type="PATRIC" id="fig|706587.4.peg.1928"/>
<dbReference type="Proteomes" id="UP000006055">
    <property type="component" value="Chromosome"/>
</dbReference>
<dbReference type="GO" id="GO:0005737">
    <property type="term" value="C:cytoplasm"/>
    <property type="evidence" value="ECO:0007669"/>
    <property type="project" value="UniProtKB-SubCell"/>
</dbReference>
<comment type="function">
    <text evidence="7 10 11">Participates actively in the response to hyperosmotic and heat shock by preventing the aggregation of stress-denatured proteins, in association with DnaK and GrpE. It is the nucleotide exchange factor for DnaK and may function as a thermosensor. Unfolded proteins bind initially to DnaJ; upon interaction with the DnaJ-bound protein, DnaK hydrolyzes its bound ATP, resulting in the formation of a stable complex. GrpE releases ADP from DnaK; ATP binding to DnaK triggers the release of the substrate protein, thus completing the reaction cycle. Several rounds of ATP-dependent interactions between DnaJ, DnaK and GrpE are required for fully efficient folding.</text>
</comment>
<evidence type="ECO:0000256" key="5">
    <source>
        <dbReference type="ARBA" id="ARBA00023016"/>
    </source>
</evidence>
<feature type="coiled-coil region" evidence="13">
    <location>
        <begin position="74"/>
        <end position="117"/>
    </location>
</feature>
<keyword evidence="13" id="KW-0175">Coiled coil</keyword>
<evidence type="ECO:0000256" key="6">
    <source>
        <dbReference type="ARBA" id="ARBA00023186"/>
    </source>
</evidence>
<dbReference type="AlphaFoldDB" id="I4C4A8"/>
<dbReference type="STRING" id="706587.Desti_1688"/>
<dbReference type="GO" id="GO:0051082">
    <property type="term" value="F:unfolded protein binding"/>
    <property type="evidence" value="ECO:0007669"/>
    <property type="project" value="TreeGrafter"/>
</dbReference>
<dbReference type="InterPro" id="IPR000740">
    <property type="entry name" value="GrpE"/>
</dbReference>
<evidence type="ECO:0000256" key="12">
    <source>
        <dbReference type="RuleBase" id="RU004478"/>
    </source>
</evidence>
<evidence type="ECO:0000256" key="1">
    <source>
        <dbReference type="ARBA" id="ARBA00004496"/>
    </source>
</evidence>
<dbReference type="eggNOG" id="COG0576">
    <property type="taxonomic scope" value="Bacteria"/>
</dbReference>
<evidence type="ECO:0000313" key="15">
    <source>
        <dbReference type="EMBL" id="AFM24399.1"/>
    </source>
</evidence>
<keyword evidence="4 10" id="KW-0963">Cytoplasm</keyword>
<evidence type="ECO:0000256" key="2">
    <source>
        <dbReference type="ARBA" id="ARBA00009054"/>
    </source>
</evidence>
<dbReference type="RefSeq" id="WP_014809547.1">
    <property type="nucleotide sequence ID" value="NC_018025.1"/>
</dbReference>
<dbReference type="SUPFAM" id="SSF58014">
    <property type="entry name" value="Coiled-coil domain of nucleotide exchange factor GrpE"/>
    <property type="match status" value="1"/>
</dbReference>
<evidence type="ECO:0000256" key="7">
    <source>
        <dbReference type="ARBA" id="ARBA00053401"/>
    </source>
</evidence>
<dbReference type="InterPro" id="IPR009012">
    <property type="entry name" value="GrpE_head"/>
</dbReference>
<evidence type="ECO:0000256" key="3">
    <source>
        <dbReference type="ARBA" id="ARBA00011738"/>
    </source>
</evidence>
<dbReference type="GO" id="GO:0000774">
    <property type="term" value="F:adenyl-nucleotide exchange factor activity"/>
    <property type="evidence" value="ECO:0007669"/>
    <property type="project" value="InterPro"/>
</dbReference>
<dbReference type="PRINTS" id="PR00773">
    <property type="entry name" value="GRPEPROTEIN"/>
</dbReference>
<dbReference type="GO" id="GO:0006457">
    <property type="term" value="P:protein folding"/>
    <property type="evidence" value="ECO:0007669"/>
    <property type="project" value="InterPro"/>
</dbReference>
<dbReference type="Pfam" id="PF01025">
    <property type="entry name" value="GrpE"/>
    <property type="match status" value="1"/>
</dbReference>
<dbReference type="Gene3D" id="3.90.20.20">
    <property type="match status" value="1"/>
</dbReference>
<dbReference type="OrthoDB" id="9789811at2"/>
<name>I4C4A8_DESTA</name>
<feature type="compositionally biased region" description="Basic and acidic residues" evidence="14">
    <location>
        <begin position="33"/>
        <end position="49"/>
    </location>
</feature>
<dbReference type="PANTHER" id="PTHR21237:SF23">
    <property type="entry name" value="GRPE PROTEIN HOMOLOG, MITOCHONDRIAL"/>
    <property type="match status" value="1"/>
</dbReference>
<organism evidence="15 16">
    <name type="scientific">Desulfomonile tiedjei (strain ATCC 49306 / DSM 6799 / DCB-1)</name>
    <dbReference type="NCBI Taxonomy" id="706587"/>
    <lineage>
        <taxon>Bacteria</taxon>
        <taxon>Pseudomonadati</taxon>
        <taxon>Thermodesulfobacteriota</taxon>
        <taxon>Desulfomonilia</taxon>
        <taxon>Desulfomonilales</taxon>
        <taxon>Desulfomonilaceae</taxon>
        <taxon>Desulfomonile</taxon>
    </lineage>
</organism>
<evidence type="ECO:0000256" key="14">
    <source>
        <dbReference type="SAM" id="MobiDB-lite"/>
    </source>
</evidence>
<comment type="similarity">
    <text evidence="2 10 12">Belongs to the GrpE family.</text>
</comment>
<dbReference type="InterPro" id="IPR013805">
    <property type="entry name" value="GrpE_CC"/>
</dbReference>
<evidence type="ECO:0000256" key="11">
    <source>
        <dbReference type="RuleBase" id="RU000639"/>
    </source>
</evidence>
<keyword evidence="6 10" id="KW-0143">Chaperone</keyword>
<dbReference type="HOGENOM" id="CLU_057217_5_2_7"/>
<evidence type="ECO:0000256" key="8">
    <source>
        <dbReference type="ARBA" id="ARBA00072274"/>
    </source>
</evidence>
<comment type="subcellular location">
    <subcellularLocation>
        <location evidence="1 10">Cytoplasm</location>
    </subcellularLocation>
</comment>
<evidence type="ECO:0000256" key="9">
    <source>
        <dbReference type="ARBA" id="ARBA00076414"/>
    </source>
</evidence>
<dbReference type="FunFam" id="2.30.22.10:FF:000001">
    <property type="entry name" value="Protein GrpE"/>
    <property type="match status" value="1"/>
</dbReference>
<dbReference type="CDD" id="cd00446">
    <property type="entry name" value="GrpE"/>
    <property type="match status" value="1"/>
</dbReference>
<dbReference type="SUPFAM" id="SSF51064">
    <property type="entry name" value="Head domain of nucleotide exchange factor GrpE"/>
    <property type="match status" value="1"/>
</dbReference>
<dbReference type="EMBL" id="CP003360">
    <property type="protein sequence ID" value="AFM24399.1"/>
    <property type="molecule type" value="Genomic_DNA"/>
</dbReference>
<dbReference type="Gene3D" id="2.30.22.10">
    <property type="entry name" value="Head domain of nucleotide exchange factor GrpE"/>
    <property type="match status" value="1"/>
</dbReference>
<dbReference type="HAMAP" id="MF_01151">
    <property type="entry name" value="GrpE"/>
    <property type="match status" value="1"/>
</dbReference>
<sequence>MTEQDRKETNISNRGEPAIEPRHPTAPQVVSSPEEKESGSEPEPDRQPEVDPLESAQKEAAHNRDKWIRAVADLENYKKRAIQERSNLLKYRNEELLRDLLAVIDNLERALQHSGNEEKAHALTEGVAMTAKMFADVLKKYGVTEIKAIGQNFDPHVHEAIMRVPVAEGNKPNQVVEEVEKGYMYQDRLLRPAKVVVSTGA</sequence>
<dbReference type="KEGG" id="dti:Desti_1688"/>
<evidence type="ECO:0000256" key="4">
    <source>
        <dbReference type="ARBA" id="ARBA00022490"/>
    </source>
</evidence>